<dbReference type="RefSeq" id="WP_188574475.1">
    <property type="nucleotide sequence ID" value="NZ_BMCT01000001.1"/>
</dbReference>
<dbReference type="SUPFAM" id="SSF46785">
    <property type="entry name" value="Winged helix' DNA-binding domain"/>
    <property type="match status" value="1"/>
</dbReference>
<dbReference type="InterPro" id="IPR036388">
    <property type="entry name" value="WH-like_DNA-bd_sf"/>
</dbReference>
<name>A0A917BLM8_9HYPH</name>
<dbReference type="AlphaFoldDB" id="A0A917BLM8"/>
<gene>
    <name evidence="1" type="ORF">GCM10007301_01500</name>
</gene>
<proteinExistence type="predicted"/>
<evidence type="ECO:0000313" key="2">
    <source>
        <dbReference type="Proteomes" id="UP000606044"/>
    </source>
</evidence>
<comment type="caution">
    <text evidence="1">The sequence shown here is derived from an EMBL/GenBank/DDBJ whole genome shotgun (WGS) entry which is preliminary data.</text>
</comment>
<dbReference type="EMBL" id="BMCT01000001">
    <property type="protein sequence ID" value="GGF45701.1"/>
    <property type="molecule type" value="Genomic_DNA"/>
</dbReference>
<dbReference type="Proteomes" id="UP000606044">
    <property type="component" value="Unassembled WGS sequence"/>
</dbReference>
<protein>
    <submittedName>
        <fullName evidence="1">Transcriptional regulator</fullName>
    </submittedName>
</protein>
<evidence type="ECO:0000313" key="1">
    <source>
        <dbReference type="EMBL" id="GGF45701.1"/>
    </source>
</evidence>
<organism evidence="1 2">
    <name type="scientific">Azorhizobium oxalatiphilum</name>
    <dbReference type="NCBI Taxonomy" id="980631"/>
    <lineage>
        <taxon>Bacteria</taxon>
        <taxon>Pseudomonadati</taxon>
        <taxon>Pseudomonadota</taxon>
        <taxon>Alphaproteobacteria</taxon>
        <taxon>Hyphomicrobiales</taxon>
        <taxon>Xanthobacteraceae</taxon>
        <taxon>Azorhizobium</taxon>
    </lineage>
</organism>
<keyword evidence="2" id="KW-1185">Reference proteome</keyword>
<reference evidence="1" key="2">
    <citation type="submission" date="2020-09" db="EMBL/GenBank/DDBJ databases">
        <authorList>
            <person name="Sun Q."/>
            <person name="Sedlacek I."/>
        </authorList>
    </citation>
    <scope>NUCLEOTIDE SEQUENCE</scope>
    <source>
        <strain evidence="1">CCM 7897</strain>
    </source>
</reference>
<reference evidence="1" key="1">
    <citation type="journal article" date="2014" name="Int. J. Syst. Evol. Microbiol.">
        <title>Complete genome sequence of Corynebacterium casei LMG S-19264T (=DSM 44701T), isolated from a smear-ripened cheese.</title>
        <authorList>
            <consortium name="US DOE Joint Genome Institute (JGI-PGF)"/>
            <person name="Walter F."/>
            <person name="Albersmeier A."/>
            <person name="Kalinowski J."/>
            <person name="Ruckert C."/>
        </authorList>
    </citation>
    <scope>NUCLEOTIDE SEQUENCE</scope>
    <source>
        <strain evidence="1">CCM 7897</strain>
    </source>
</reference>
<accession>A0A917BLM8</accession>
<dbReference type="Gene3D" id="1.10.10.10">
    <property type="entry name" value="Winged helix-like DNA-binding domain superfamily/Winged helix DNA-binding domain"/>
    <property type="match status" value="1"/>
</dbReference>
<sequence length="106" mass="11727">MPETTPLWHPEVSEISLDKVLAALSDPYRRRVVLDLAASEGTPLRCAGFPIPLAKATRTHHFRVLREAGLIHQVDHGNGRTNTLRRDDMDRRFPGLLAAIVAAGPE</sequence>
<dbReference type="InterPro" id="IPR036390">
    <property type="entry name" value="WH_DNA-bd_sf"/>
</dbReference>